<evidence type="ECO:0000256" key="8">
    <source>
        <dbReference type="ARBA" id="ARBA00048679"/>
    </source>
</evidence>
<protein>
    <recommendedName>
        <fullName evidence="1">non-specific serine/threonine protein kinase</fullName>
        <ecNumber evidence="1">2.7.11.1</ecNumber>
    </recommendedName>
</protein>
<dbReference type="EMBL" id="ML734943">
    <property type="protein sequence ID" value="KAB8210350.1"/>
    <property type="molecule type" value="Genomic_DNA"/>
</dbReference>
<evidence type="ECO:0000313" key="11">
    <source>
        <dbReference type="EMBL" id="KAB8210350.1"/>
    </source>
</evidence>
<evidence type="ECO:0000256" key="6">
    <source>
        <dbReference type="ARBA" id="ARBA00022840"/>
    </source>
</evidence>
<dbReference type="VEuPathDB" id="FungiDB:BDV34DRAFT_220943"/>
<keyword evidence="3" id="KW-0808">Transferase</keyword>
<keyword evidence="12" id="KW-1185">Reference proteome</keyword>
<dbReference type="InterPro" id="IPR011009">
    <property type="entry name" value="Kinase-like_dom_sf"/>
</dbReference>
<name>A0A5N6E1T8_ASPPA</name>
<comment type="catalytic activity">
    <reaction evidence="7">
        <text>L-threonyl-[protein] + ATP = O-phospho-L-threonyl-[protein] + ADP + H(+)</text>
        <dbReference type="Rhea" id="RHEA:46608"/>
        <dbReference type="Rhea" id="RHEA-COMP:11060"/>
        <dbReference type="Rhea" id="RHEA-COMP:11605"/>
        <dbReference type="ChEBI" id="CHEBI:15378"/>
        <dbReference type="ChEBI" id="CHEBI:30013"/>
        <dbReference type="ChEBI" id="CHEBI:30616"/>
        <dbReference type="ChEBI" id="CHEBI:61977"/>
        <dbReference type="ChEBI" id="CHEBI:456216"/>
        <dbReference type="EC" id="2.7.11.1"/>
    </reaction>
</comment>
<keyword evidence="6 9" id="KW-0067">ATP-binding</keyword>
<evidence type="ECO:0000256" key="9">
    <source>
        <dbReference type="PROSITE-ProRule" id="PRU10141"/>
    </source>
</evidence>
<dbReference type="PANTHER" id="PTHR47634:SF9">
    <property type="entry name" value="PROTEIN KINASE DOMAIN-CONTAINING PROTEIN-RELATED"/>
    <property type="match status" value="1"/>
</dbReference>
<sequence>MTSIHVPPNDPKAPRWLLDLQEWRIQPYTEVPREILDREGYGVVSYTWGYIAQWDKPASDTPEGVVWTVPTTTKWPLSRARQVMEKIGTRYIWWDWMCVPQGLKDQLDPELFKAKGEEIGKQLHIYKNAAKSIVWLHSTSWEEDSALKELLLLEMSRPGFQDPTRIQDYTGQVGRWLETAQADERWLKSGWTLQEGVLLGSTCLLDRDGNTLSDSRFYNSSQATVRDLSIPASVLAHNLATAYFIQSEGHDPDTTRPGAGQFGHLLPKAPESAVWLRRSIQTLAQSGLVGYFAFSPLSILAGKNSRQYGWEQDSCWALVGAMELENIEVSYDFPMEEIKRRFLSALVDKYQGMMFFLPFLECPVKEKRTTGSIQRSFQWTDVVDGALLPVSLFLVESHTDPELPEEKQPTFHFSDDRFISEDLRVKAPDGQTMSLFRVSPDDLTYFRHYRQDLDGLRIVSSRTVTVAEDPLLANAWLLPLWNVDLKGDVRGKRCLLVLQLKGPTAADQPAHAVFEESFACAGVFRNLPRSTAGQCYRYLLLYAAVADTILIKGQVGDVFKDRYKELNKIGYGVYSTVWLARDLQPAQSGLENQFRALKVLTANSYEGTNSPISEREILTHRRDGDCDQIGYDYVCHLLEDFEHRGPNGTHACLVFERMGETLRSFGAWFAESRLPNSVLRRFTIQLLLVLDFAHEHIVIHTGMSLMSMNLCLVIHRYANVFPTTYQISNQITFLSSLGTIP</sequence>
<evidence type="ECO:0000256" key="3">
    <source>
        <dbReference type="ARBA" id="ARBA00022679"/>
    </source>
</evidence>
<dbReference type="PANTHER" id="PTHR47634">
    <property type="entry name" value="PROTEIN KINASE DOMAIN-CONTAINING PROTEIN-RELATED"/>
    <property type="match status" value="1"/>
</dbReference>
<keyword evidence="4 9" id="KW-0547">Nucleotide-binding</keyword>
<dbReference type="Proteomes" id="UP000326532">
    <property type="component" value="Unassembled WGS sequence"/>
</dbReference>
<dbReference type="GO" id="GO:0005524">
    <property type="term" value="F:ATP binding"/>
    <property type="evidence" value="ECO:0007669"/>
    <property type="project" value="UniProtKB-UniRule"/>
</dbReference>
<organism evidence="11 12">
    <name type="scientific">Aspergillus parasiticus</name>
    <dbReference type="NCBI Taxonomy" id="5067"/>
    <lineage>
        <taxon>Eukaryota</taxon>
        <taxon>Fungi</taxon>
        <taxon>Dikarya</taxon>
        <taxon>Ascomycota</taxon>
        <taxon>Pezizomycotina</taxon>
        <taxon>Eurotiomycetes</taxon>
        <taxon>Eurotiomycetidae</taxon>
        <taxon>Eurotiales</taxon>
        <taxon>Aspergillaceae</taxon>
        <taxon>Aspergillus</taxon>
        <taxon>Aspergillus subgen. Circumdati</taxon>
    </lineage>
</organism>
<feature type="domain" description="Protein kinase" evidence="10">
    <location>
        <begin position="563"/>
        <end position="741"/>
    </location>
</feature>
<dbReference type="OMA" id="LQEWRIQ"/>
<dbReference type="AlphaFoldDB" id="A0A5N6E1T8"/>
<dbReference type="InterPro" id="IPR010730">
    <property type="entry name" value="HET"/>
</dbReference>
<gene>
    <name evidence="11" type="ORF">BDV34DRAFT_220943</name>
</gene>
<dbReference type="Gene3D" id="3.30.200.20">
    <property type="entry name" value="Phosphorylase Kinase, domain 1"/>
    <property type="match status" value="1"/>
</dbReference>
<dbReference type="GO" id="GO:0004674">
    <property type="term" value="F:protein serine/threonine kinase activity"/>
    <property type="evidence" value="ECO:0007669"/>
    <property type="project" value="UniProtKB-KW"/>
</dbReference>
<proteinExistence type="predicted"/>
<evidence type="ECO:0000313" key="12">
    <source>
        <dbReference type="Proteomes" id="UP000326532"/>
    </source>
</evidence>
<dbReference type="Gene3D" id="1.10.510.10">
    <property type="entry name" value="Transferase(Phosphotransferase) domain 1"/>
    <property type="match status" value="1"/>
</dbReference>
<dbReference type="GO" id="GO:0050684">
    <property type="term" value="P:regulation of mRNA processing"/>
    <property type="evidence" value="ECO:0007669"/>
    <property type="project" value="TreeGrafter"/>
</dbReference>
<evidence type="ECO:0000256" key="4">
    <source>
        <dbReference type="ARBA" id="ARBA00022741"/>
    </source>
</evidence>
<dbReference type="InterPro" id="IPR051334">
    <property type="entry name" value="SRPK"/>
</dbReference>
<evidence type="ECO:0000259" key="10">
    <source>
        <dbReference type="PROSITE" id="PS50011"/>
    </source>
</evidence>
<evidence type="ECO:0000256" key="5">
    <source>
        <dbReference type="ARBA" id="ARBA00022777"/>
    </source>
</evidence>
<dbReference type="EC" id="2.7.11.1" evidence="1"/>
<keyword evidence="5" id="KW-0418">Kinase</keyword>
<comment type="catalytic activity">
    <reaction evidence="8">
        <text>L-seryl-[protein] + ATP = O-phospho-L-seryl-[protein] + ADP + H(+)</text>
        <dbReference type="Rhea" id="RHEA:17989"/>
        <dbReference type="Rhea" id="RHEA-COMP:9863"/>
        <dbReference type="Rhea" id="RHEA-COMP:11604"/>
        <dbReference type="ChEBI" id="CHEBI:15378"/>
        <dbReference type="ChEBI" id="CHEBI:29999"/>
        <dbReference type="ChEBI" id="CHEBI:30616"/>
        <dbReference type="ChEBI" id="CHEBI:83421"/>
        <dbReference type="ChEBI" id="CHEBI:456216"/>
        <dbReference type="EC" id="2.7.11.1"/>
    </reaction>
</comment>
<dbReference type="GO" id="GO:0000245">
    <property type="term" value="P:spliceosomal complex assembly"/>
    <property type="evidence" value="ECO:0007669"/>
    <property type="project" value="TreeGrafter"/>
</dbReference>
<keyword evidence="2" id="KW-0723">Serine/threonine-protein kinase</keyword>
<dbReference type="PROSITE" id="PS50011">
    <property type="entry name" value="PROTEIN_KINASE_DOM"/>
    <property type="match status" value="1"/>
</dbReference>
<dbReference type="PROSITE" id="PS00107">
    <property type="entry name" value="PROTEIN_KINASE_ATP"/>
    <property type="match status" value="1"/>
</dbReference>
<accession>A0A5N6E1T8</accession>
<feature type="binding site" evidence="9">
    <location>
        <position position="598"/>
    </location>
    <ligand>
        <name>ATP</name>
        <dbReference type="ChEBI" id="CHEBI:30616"/>
    </ligand>
</feature>
<dbReference type="SUPFAM" id="SSF56112">
    <property type="entry name" value="Protein kinase-like (PK-like)"/>
    <property type="match status" value="1"/>
</dbReference>
<dbReference type="Pfam" id="PF06985">
    <property type="entry name" value="HET"/>
    <property type="match status" value="1"/>
</dbReference>
<evidence type="ECO:0000256" key="1">
    <source>
        <dbReference type="ARBA" id="ARBA00012513"/>
    </source>
</evidence>
<evidence type="ECO:0000256" key="7">
    <source>
        <dbReference type="ARBA" id="ARBA00047899"/>
    </source>
</evidence>
<dbReference type="SMART" id="SM00220">
    <property type="entry name" value="S_TKc"/>
    <property type="match status" value="1"/>
</dbReference>
<dbReference type="InterPro" id="IPR000719">
    <property type="entry name" value="Prot_kinase_dom"/>
</dbReference>
<reference evidence="11 12" key="1">
    <citation type="submission" date="2019-04" db="EMBL/GenBank/DDBJ databases">
        <title>Fungal friends and foes A comparative genomics study of 23 Aspergillus species from section Flavi.</title>
        <authorList>
            <consortium name="DOE Joint Genome Institute"/>
            <person name="Kjaerbolling I."/>
            <person name="Vesth T.C."/>
            <person name="Frisvad J.C."/>
            <person name="Nybo J.L."/>
            <person name="Theobald S."/>
            <person name="Kildgaard S."/>
            <person name="Petersen T.I."/>
            <person name="Kuo A."/>
            <person name="Sato A."/>
            <person name="Lyhne E.K."/>
            <person name="Kogle M.E."/>
            <person name="Wiebenga A."/>
            <person name="Kun R.S."/>
            <person name="Lubbers R.J."/>
            <person name="Makela M.R."/>
            <person name="Barry K."/>
            <person name="Chovatia M."/>
            <person name="Clum A."/>
            <person name="Daum C."/>
            <person name="Haridas S."/>
            <person name="He G."/>
            <person name="LaButti K."/>
            <person name="Lipzen A."/>
            <person name="Mondo S."/>
            <person name="Pangilinan J."/>
            <person name="Riley R."/>
            <person name="Salamov A."/>
            <person name="Simmons B.A."/>
            <person name="Magnuson J.K."/>
            <person name="Henrissat B."/>
            <person name="Mortensen U.H."/>
            <person name="Larsen T.O."/>
            <person name="De vries R.P."/>
            <person name="Grigoriev I.V."/>
            <person name="Machida M."/>
            <person name="Baker S.E."/>
            <person name="Andersen M.R."/>
        </authorList>
    </citation>
    <scope>NUCLEOTIDE SEQUENCE [LARGE SCALE GENOMIC DNA]</scope>
    <source>
        <strain evidence="11 12">CBS 117618</strain>
    </source>
</reference>
<evidence type="ECO:0000256" key="2">
    <source>
        <dbReference type="ARBA" id="ARBA00022527"/>
    </source>
</evidence>
<dbReference type="InterPro" id="IPR017441">
    <property type="entry name" value="Protein_kinase_ATP_BS"/>
</dbReference>